<dbReference type="EMBL" id="LAZR01008391">
    <property type="protein sequence ID" value="KKM79060.1"/>
    <property type="molecule type" value="Genomic_DNA"/>
</dbReference>
<reference evidence="6" key="1">
    <citation type="journal article" date="2015" name="Nature">
        <title>Complex archaea that bridge the gap between prokaryotes and eukaryotes.</title>
        <authorList>
            <person name="Spang A."/>
            <person name="Saw J.H."/>
            <person name="Jorgensen S.L."/>
            <person name="Zaremba-Niedzwiedzka K."/>
            <person name="Martijn J."/>
            <person name="Lind A.E."/>
            <person name="van Eijk R."/>
            <person name="Schleper C."/>
            <person name="Guy L."/>
            <person name="Ettema T.J."/>
        </authorList>
    </citation>
    <scope>NUCLEOTIDE SEQUENCE</scope>
</reference>
<dbReference type="InterPro" id="IPR005534">
    <property type="entry name" value="Curli_assmbl/transp-comp_CsgG"/>
</dbReference>
<gene>
    <name evidence="6" type="ORF">LCGC14_1353750</name>
</gene>
<proteinExistence type="predicted"/>
<keyword evidence="4" id="KW-0564">Palmitate</keyword>
<keyword evidence="1" id="KW-1003">Cell membrane</keyword>
<evidence type="ECO:0000256" key="2">
    <source>
        <dbReference type="ARBA" id="ARBA00022729"/>
    </source>
</evidence>
<protein>
    <recommendedName>
        <fullName evidence="7">Curli production assembly/transport component CsgG</fullName>
    </recommendedName>
</protein>
<evidence type="ECO:0000256" key="1">
    <source>
        <dbReference type="ARBA" id="ARBA00022475"/>
    </source>
</evidence>
<dbReference type="PANTHER" id="PTHR41164:SF1">
    <property type="entry name" value="CURLI PRODUCTION ASSEMBLY_TRANSPORT COMPONENT CSGG"/>
    <property type="match status" value="1"/>
</dbReference>
<evidence type="ECO:0000256" key="5">
    <source>
        <dbReference type="ARBA" id="ARBA00023288"/>
    </source>
</evidence>
<dbReference type="Pfam" id="PF03783">
    <property type="entry name" value="CsgG"/>
    <property type="match status" value="1"/>
</dbReference>
<dbReference type="GO" id="GO:0030288">
    <property type="term" value="C:outer membrane-bounded periplasmic space"/>
    <property type="evidence" value="ECO:0007669"/>
    <property type="project" value="InterPro"/>
</dbReference>
<sequence>MICRPKPARLMRYTFLAAITFLAACSEVGSMRDPDVIQPELTPATRLGKTLAELPPPSQKIDIAVYSYEDKTGQQKPADGFSSFSKAVSQGSDAILIDVLKDVSNERWFNVVERASLQNVLNERNLIDQTNQTYNNATRTTLPPLRFAGIILEGGVINYDSNVSTSGIGSRLLGIGTASEYRRDEVTVALRAVSVKTGEVLISSTAEKVIYSALLRSNVFKYVATDEILELEVGYSRNEPVGLAVRQAIELAVLTLIVDGAEKGLWNFADEADKSRVIQSYNARYVVPRLQEAAEPA</sequence>
<keyword evidence="2" id="KW-0732">Signal</keyword>
<evidence type="ECO:0008006" key="7">
    <source>
        <dbReference type="Google" id="ProtNLM"/>
    </source>
</evidence>
<dbReference type="AlphaFoldDB" id="A0A0F9MQP2"/>
<name>A0A0F9MQP2_9ZZZZ</name>
<keyword evidence="5" id="KW-0449">Lipoprotein</keyword>
<evidence type="ECO:0000256" key="3">
    <source>
        <dbReference type="ARBA" id="ARBA00023136"/>
    </source>
</evidence>
<accession>A0A0F9MQP2</accession>
<evidence type="ECO:0000313" key="6">
    <source>
        <dbReference type="EMBL" id="KKM79060.1"/>
    </source>
</evidence>
<dbReference type="PANTHER" id="PTHR41164">
    <property type="entry name" value="CURLI PRODUCTION ASSEMBLY/TRANSPORT COMPONENT CSGG"/>
    <property type="match status" value="1"/>
</dbReference>
<dbReference type="PROSITE" id="PS51257">
    <property type="entry name" value="PROKAR_LIPOPROTEIN"/>
    <property type="match status" value="1"/>
</dbReference>
<comment type="caution">
    <text evidence="6">The sequence shown here is derived from an EMBL/GenBank/DDBJ whole genome shotgun (WGS) entry which is preliminary data.</text>
</comment>
<evidence type="ECO:0000256" key="4">
    <source>
        <dbReference type="ARBA" id="ARBA00023139"/>
    </source>
</evidence>
<keyword evidence="3" id="KW-0472">Membrane</keyword>
<organism evidence="6">
    <name type="scientific">marine sediment metagenome</name>
    <dbReference type="NCBI Taxonomy" id="412755"/>
    <lineage>
        <taxon>unclassified sequences</taxon>
        <taxon>metagenomes</taxon>
        <taxon>ecological metagenomes</taxon>
    </lineage>
</organism>
<dbReference type="Gene3D" id="3.40.50.10610">
    <property type="entry name" value="ABC-type transport auxiliary lipoprotein component"/>
    <property type="match status" value="2"/>
</dbReference>